<keyword evidence="5" id="KW-0443">Lipid metabolism</keyword>
<dbReference type="Gene3D" id="3.40.50.1820">
    <property type="entry name" value="alpha/beta hydrolase"/>
    <property type="match status" value="1"/>
</dbReference>
<comment type="similarity">
    <text evidence="1 7">Belongs to the AB hydrolase superfamily. Lipase family.</text>
</comment>
<dbReference type="PIRSF" id="PIRSF000862">
    <property type="entry name" value="Steryl_ester_lip"/>
    <property type="match status" value="1"/>
</dbReference>
<dbReference type="EnsemblMetazoa" id="AALB016474-RA">
    <property type="protein sequence ID" value="AALB016474-PA"/>
    <property type="gene ID" value="AALB016474"/>
</dbReference>
<dbReference type="InterPro" id="IPR000073">
    <property type="entry name" value="AB_hydrolase_1"/>
</dbReference>
<accession>A0A8W7K6L7</accession>
<sequence length="424" mass="48231">MTLGLECSLCGLPVIAAYLSIVFLFCLVDARVPALSNNATSYFTIDLEDGTMTTPQLIQKYGYPVENHAATSADGYIISLTRIPASKPNRHPYPILLVHGLLGSSGDYLVIGPNNSIAYLLADRGYDVWLADMRGNRYSQKHVRLTIDSPDYWDFSWHEMGYYDMPAIIEYILHQTTARKLIYIGHSQGTTVFFVMASARPEFNDKIARMYALSPAVCLKRLRSPVSRWLIDHAYRLKELFDMFGVQQFLPHSDLTYYISGIICPMSDENNICMQIVSQTVGPNPKMVDMMAMHILTGHDPAGASVKQLLHFAQVQRSGQFRQYDYGRRNNTVRYSHWKPPAYNLSAVTAPVTIFYALNDWLVDPRDALRFARLLPNKPLVNVVEDENFNHLDFVTAKNARSLVYEPILSDLRELDEMALREIR</sequence>
<evidence type="ECO:0000256" key="5">
    <source>
        <dbReference type="ARBA" id="ARBA00023098"/>
    </source>
</evidence>
<keyword evidence="6" id="KW-0325">Glycoprotein</keyword>
<dbReference type="Proteomes" id="UP000069272">
    <property type="component" value="Chromosome 2R"/>
</dbReference>
<reference evidence="10 11" key="1">
    <citation type="journal article" date="2017" name="G3 (Bethesda)">
        <title>The Physical Genome Mapping of Anopheles albimanus Corrected Scaffold Misassemblies and Identified Interarm Rearrangements in Genus Anopheles.</title>
        <authorList>
            <person name="Artemov G.N."/>
            <person name="Peery A.N."/>
            <person name="Jiang X."/>
            <person name="Tu Z."/>
            <person name="Stegniy V.N."/>
            <person name="Sharakhova M.V."/>
            <person name="Sharakhov I.V."/>
        </authorList>
    </citation>
    <scope>NUCLEOTIDE SEQUENCE [LARGE SCALE GENOMIC DNA]</scope>
    <source>
        <strain evidence="10 11">ALBI9_A</strain>
    </source>
</reference>
<keyword evidence="2" id="KW-0732">Signal</keyword>
<feature type="active site" description="Charge relay system" evidence="8">
    <location>
        <position position="360"/>
    </location>
</feature>
<keyword evidence="11" id="KW-1185">Reference proteome</keyword>
<dbReference type="SUPFAM" id="SSF53474">
    <property type="entry name" value="alpha/beta-Hydrolases"/>
    <property type="match status" value="1"/>
</dbReference>
<dbReference type="Pfam" id="PF00561">
    <property type="entry name" value="Abhydrolase_1"/>
    <property type="match status" value="1"/>
</dbReference>
<organism evidence="10 11">
    <name type="scientific">Anopheles albimanus</name>
    <name type="common">New world malaria mosquito</name>
    <dbReference type="NCBI Taxonomy" id="7167"/>
    <lineage>
        <taxon>Eukaryota</taxon>
        <taxon>Metazoa</taxon>
        <taxon>Ecdysozoa</taxon>
        <taxon>Arthropoda</taxon>
        <taxon>Hexapoda</taxon>
        <taxon>Insecta</taxon>
        <taxon>Pterygota</taxon>
        <taxon>Neoptera</taxon>
        <taxon>Endopterygota</taxon>
        <taxon>Diptera</taxon>
        <taxon>Nematocera</taxon>
        <taxon>Culicoidea</taxon>
        <taxon>Culicidae</taxon>
        <taxon>Anophelinae</taxon>
        <taxon>Anopheles</taxon>
    </lineage>
</organism>
<feature type="active site" description="Nucleophile" evidence="8">
    <location>
        <position position="187"/>
    </location>
</feature>
<protein>
    <recommendedName>
        <fullName evidence="7">Lipase</fullName>
    </recommendedName>
</protein>
<evidence type="ECO:0000256" key="8">
    <source>
        <dbReference type="PIRSR" id="PIRSR000862-1"/>
    </source>
</evidence>
<evidence type="ECO:0000256" key="7">
    <source>
        <dbReference type="PIRNR" id="PIRNR000862"/>
    </source>
</evidence>
<dbReference type="PANTHER" id="PTHR11005">
    <property type="entry name" value="LYSOSOMAL ACID LIPASE-RELATED"/>
    <property type="match status" value="1"/>
</dbReference>
<evidence type="ECO:0000313" key="10">
    <source>
        <dbReference type="EnsemblMetazoa" id="AALB016474-PA"/>
    </source>
</evidence>
<feature type="active site" description="Charge relay system" evidence="8">
    <location>
        <position position="391"/>
    </location>
</feature>
<feature type="domain" description="AB hydrolase-1" evidence="9">
    <location>
        <begin position="93"/>
        <end position="396"/>
    </location>
</feature>
<evidence type="ECO:0000256" key="4">
    <source>
        <dbReference type="ARBA" id="ARBA00022963"/>
    </source>
</evidence>
<dbReference type="GO" id="GO:0016042">
    <property type="term" value="P:lipid catabolic process"/>
    <property type="evidence" value="ECO:0007669"/>
    <property type="project" value="UniProtKB-KW"/>
</dbReference>
<dbReference type="AlphaFoldDB" id="A0A8W7K6L7"/>
<name>A0A8W7K6L7_ANOAL</name>
<dbReference type="InterPro" id="IPR025483">
    <property type="entry name" value="Lipase_euk"/>
</dbReference>
<evidence type="ECO:0000256" key="1">
    <source>
        <dbReference type="ARBA" id="ARBA00010701"/>
    </source>
</evidence>
<dbReference type="InterPro" id="IPR029058">
    <property type="entry name" value="AB_hydrolase_fold"/>
</dbReference>
<dbReference type="FunFam" id="3.40.50.1820:FF:000057">
    <property type="entry name" value="Lipase"/>
    <property type="match status" value="1"/>
</dbReference>
<evidence type="ECO:0000313" key="11">
    <source>
        <dbReference type="Proteomes" id="UP000069272"/>
    </source>
</evidence>
<reference evidence="10" key="2">
    <citation type="submission" date="2022-08" db="UniProtKB">
        <authorList>
            <consortium name="EnsemblMetazoa"/>
        </authorList>
    </citation>
    <scope>IDENTIFICATION</scope>
    <source>
        <strain evidence="10">STECLA/ALBI9_A</strain>
    </source>
</reference>
<evidence type="ECO:0000259" key="9">
    <source>
        <dbReference type="Pfam" id="PF00561"/>
    </source>
</evidence>
<proteinExistence type="inferred from homology"/>
<keyword evidence="4 7" id="KW-0442">Lipid degradation</keyword>
<keyword evidence="3 7" id="KW-0378">Hydrolase</keyword>
<dbReference type="GO" id="GO:0016788">
    <property type="term" value="F:hydrolase activity, acting on ester bonds"/>
    <property type="evidence" value="ECO:0007669"/>
    <property type="project" value="InterPro"/>
</dbReference>
<evidence type="ECO:0000256" key="6">
    <source>
        <dbReference type="ARBA" id="ARBA00023180"/>
    </source>
</evidence>
<evidence type="ECO:0000256" key="3">
    <source>
        <dbReference type="ARBA" id="ARBA00022801"/>
    </source>
</evidence>
<evidence type="ECO:0000256" key="2">
    <source>
        <dbReference type="ARBA" id="ARBA00022729"/>
    </source>
</evidence>